<dbReference type="Gene3D" id="3.40.366.10">
    <property type="entry name" value="Malonyl-Coenzyme A Acyl Carrier Protein, domain 2"/>
    <property type="match status" value="1"/>
</dbReference>
<dbReference type="Pfam" id="PF00698">
    <property type="entry name" value="Acyl_transf_1"/>
    <property type="match status" value="1"/>
</dbReference>
<evidence type="ECO:0000256" key="2">
    <source>
        <dbReference type="ARBA" id="ARBA00022553"/>
    </source>
</evidence>
<feature type="domain" description="Malonyl-CoA:ACP transacylase (MAT)" evidence="3">
    <location>
        <begin position="1"/>
        <end position="272"/>
    </location>
</feature>
<dbReference type="Proteomes" id="UP001501102">
    <property type="component" value="Unassembled WGS sequence"/>
</dbReference>
<name>A0ABN3X6M4_STRTU</name>
<dbReference type="InterPro" id="IPR016035">
    <property type="entry name" value="Acyl_Trfase/lysoPLipase"/>
</dbReference>
<keyword evidence="1" id="KW-0596">Phosphopantetheine</keyword>
<dbReference type="RefSeq" id="WP_344964495.1">
    <property type="nucleotide sequence ID" value="NZ_BAAAXZ010000133.1"/>
</dbReference>
<reference evidence="4 5" key="1">
    <citation type="journal article" date="2019" name="Int. J. Syst. Evol. Microbiol.">
        <title>The Global Catalogue of Microorganisms (GCM) 10K type strain sequencing project: providing services to taxonomists for standard genome sequencing and annotation.</title>
        <authorList>
            <consortium name="The Broad Institute Genomics Platform"/>
            <consortium name="The Broad Institute Genome Sequencing Center for Infectious Disease"/>
            <person name="Wu L."/>
            <person name="Ma J."/>
        </authorList>
    </citation>
    <scope>NUCLEOTIDE SEQUENCE [LARGE SCALE GENOMIC DNA]</scope>
    <source>
        <strain evidence="4 5">JCM 4087</strain>
    </source>
</reference>
<sequence>MATIALSQPAVFAVQYATSRLLESWGIRPGAVAGHSLGAYAAACAAGVFAPRDAMRLVVERARLLGTVPSEAMAAVRLSEDRLVRLLPPELSVGAVNGPGQCTVMGPAESVARLAGELGGRGVETRLLRIDAVGHSPVVEPIRDRFAAFLGTVARERPVLPVLSDTTGRWAAPEELRSVAYWIRHLRAPVRFGEALSTVFAGPARPLVDAGPGRVLSALIRRHPGYDARQPVVPLAARPAGDASQTATLLAGVGALWARGADVDFAALRRGSRGPS</sequence>
<dbReference type="InterPro" id="IPR050091">
    <property type="entry name" value="PKS_NRPS_Biosynth_Enz"/>
</dbReference>
<dbReference type="EMBL" id="BAAAXZ010000133">
    <property type="protein sequence ID" value="GAA2936484.1"/>
    <property type="molecule type" value="Genomic_DNA"/>
</dbReference>
<dbReference type="PANTHER" id="PTHR43775:SF37">
    <property type="entry name" value="SI:DKEY-61P9.11"/>
    <property type="match status" value="1"/>
</dbReference>
<dbReference type="PANTHER" id="PTHR43775">
    <property type="entry name" value="FATTY ACID SYNTHASE"/>
    <property type="match status" value="1"/>
</dbReference>
<evidence type="ECO:0000313" key="5">
    <source>
        <dbReference type="Proteomes" id="UP001501102"/>
    </source>
</evidence>
<dbReference type="InterPro" id="IPR014043">
    <property type="entry name" value="Acyl_transferase_dom"/>
</dbReference>
<comment type="caution">
    <text evidence="4">The sequence shown here is derived from an EMBL/GenBank/DDBJ whole genome shotgun (WGS) entry which is preliminary data.</text>
</comment>
<dbReference type="InterPro" id="IPR016036">
    <property type="entry name" value="Malonyl_transacylase_ACP-bd"/>
</dbReference>
<dbReference type="Gene3D" id="3.30.70.250">
    <property type="entry name" value="Malonyl-CoA ACP transacylase, ACP-binding"/>
    <property type="match status" value="1"/>
</dbReference>
<accession>A0ABN3X6M4</accession>
<keyword evidence="5" id="KW-1185">Reference proteome</keyword>
<dbReference type="InterPro" id="IPR001227">
    <property type="entry name" value="Ac_transferase_dom_sf"/>
</dbReference>
<proteinExistence type="predicted"/>
<dbReference type="SUPFAM" id="SSF52151">
    <property type="entry name" value="FabD/lysophospholipase-like"/>
    <property type="match status" value="1"/>
</dbReference>
<dbReference type="Gene3D" id="3.30.70.3290">
    <property type="match status" value="1"/>
</dbReference>
<keyword evidence="2" id="KW-0597">Phosphoprotein</keyword>
<organism evidence="4 5">
    <name type="scientific">Streptomyces thioluteus</name>
    <dbReference type="NCBI Taxonomy" id="66431"/>
    <lineage>
        <taxon>Bacteria</taxon>
        <taxon>Bacillati</taxon>
        <taxon>Actinomycetota</taxon>
        <taxon>Actinomycetes</taxon>
        <taxon>Kitasatosporales</taxon>
        <taxon>Streptomycetaceae</taxon>
        <taxon>Streptomyces</taxon>
    </lineage>
</organism>
<dbReference type="SUPFAM" id="SSF55048">
    <property type="entry name" value="Probable ACP-binding domain of malonyl-CoA ACP transacylase"/>
    <property type="match status" value="1"/>
</dbReference>
<gene>
    <name evidence="4" type="ORF">GCM10020221_35270</name>
</gene>
<dbReference type="SMART" id="SM00827">
    <property type="entry name" value="PKS_AT"/>
    <property type="match status" value="1"/>
</dbReference>
<protein>
    <recommendedName>
        <fullName evidence="3">Malonyl-CoA:ACP transacylase (MAT) domain-containing protein</fullName>
    </recommendedName>
</protein>
<evidence type="ECO:0000259" key="3">
    <source>
        <dbReference type="SMART" id="SM00827"/>
    </source>
</evidence>
<evidence type="ECO:0000256" key="1">
    <source>
        <dbReference type="ARBA" id="ARBA00022450"/>
    </source>
</evidence>
<evidence type="ECO:0000313" key="4">
    <source>
        <dbReference type="EMBL" id="GAA2936484.1"/>
    </source>
</evidence>